<gene>
    <name evidence="2" type="ORF">B0T15DRAFT_544554</name>
</gene>
<protein>
    <submittedName>
        <fullName evidence="2">Uncharacterized protein</fullName>
    </submittedName>
</protein>
<reference evidence="2" key="2">
    <citation type="submission" date="2023-06" db="EMBL/GenBank/DDBJ databases">
        <authorList>
            <consortium name="Lawrence Berkeley National Laboratory"/>
            <person name="Mondo S.J."/>
            <person name="Hensen N."/>
            <person name="Bonometti L."/>
            <person name="Westerberg I."/>
            <person name="Brannstrom I.O."/>
            <person name="Guillou S."/>
            <person name="Cros-Aarteil S."/>
            <person name="Calhoun S."/>
            <person name="Haridas S."/>
            <person name="Kuo A."/>
            <person name="Pangilinan J."/>
            <person name="Riley R."/>
            <person name="Labutti K."/>
            <person name="Andreopoulos B."/>
            <person name="Lipzen A."/>
            <person name="Chen C."/>
            <person name="Yanf M."/>
            <person name="Daum C."/>
            <person name="Ng V."/>
            <person name="Clum A."/>
            <person name="Steindorff A."/>
            <person name="Ohm R."/>
            <person name="Martin F."/>
            <person name="Silar P."/>
            <person name="Natvig D."/>
            <person name="Lalanne C."/>
            <person name="Gautier V."/>
            <person name="Ament-Velasquez S.L."/>
            <person name="Kruys A."/>
            <person name="Hutchinson M.I."/>
            <person name="Powell A.J."/>
            <person name="Barry K."/>
            <person name="Miller A.N."/>
            <person name="Grigoriev I.V."/>
            <person name="Debuchy R."/>
            <person name="Gladieux P."/>
            <person name="Thoren M.H."/>
            <person name="Johannesson H."/>
        </authorList>
    </citation>
    <scope>NUCLEOTIDE SEQUENCE</scope>
    <source>
        <strain evidence="2">CBS 333.67</strain>
    </source>
</reference>
<keyword evidence="3" id="KW-1185">Reference proteome</keyword>
<evidence type="ECO:0000256" key="1">
    <source>
        <dbReference type="SAM" id="MobiDB-lite"/>
    </source>
</evidence>
<dbReference type="EMBL" id="JAUDZG010000008">
    <property type="protein sequence ID" value="KAK3301766.1"/>
    <property type="molecule type" value="Genomic_DNA"/>
</dbReference>
<proteinExistence type="predicted"/>
<reference evidence="2" key="1">
    <citation type="journal article" date="2023" name="Mol. Phylogenet. Evol.">
        <title>Genome-scale phylogeny and comparative genomics of the fungal order Sordariales.</title>
        <authorList>
            <person name="Hensen N."/>
            <person name="Bonometti L."/>
            <person name="Westerberg I."/>
            <person name="Brannstrom I.O."/>
            <person name="Guillou S."/>
            <person name="Cros-Aarteil S."/>
            <person name="Calhoun S."/>
            <person name="Haridas S."/>
            <person name="Kuo A."/>
            <person name="Mondo S."/>
            <person name="Pangilinan J."/>
            <person name="Riley R."/>
            <person name="LaButti K."/>
            <person name="Andreopoulos B."/>
            <person name="Lipzen A."/>
            <person name="Chen C."/>
            <person name="Yan M."/>
            <person name="Daum C."/>
            <person name="Ng V."/>
            <person name="Clum A."/>
            <person name="Steindorff A."/>
            <person name="Ohm R.A."/>
            <person name="Martin F."/>
            <person name="Silar P."/>
            <person name="Natvig D.O."/>
            <person name="Lalanne C."/>
            <person name="Gautier V."/>
            <person name="Ament-Velasquez S.L."/>
            <person name="Kruys A."/>
            <person name="Hutchinson M.I."/>
            <person name="Powell A.J."/>
            <person name="Barry K."/>
            <person name="Miller A.N."/>
            <person name="Grigoriev I.V."/>
            <person name="Debuchy R."/>
            <person name="Gladieux P."/>
            <person name="Hiltunen Thoren M."/>
            <person name="Johannesson H."/>
        </authorList>
    </citation>
    <scope>NUCLEOTIDE SEQUENCE</scope>
    <source>
        <strain evidence="2">CBS 333.67</strain>
    </source>
</reference>
<comment type="caution">
    <text evidence="2">The sequence shown here is derived from an EMBL/GenBank/DDBJ whole genome shotgun (WGS) entry which is preliminary data.</text>
</comment>
<feature type="non-terminal residue" evidence="2">
    <location>
        <position position="118"/>
    </location>
</feature>
<evidence type="ECO:0000313" key="2">
    <source>
        <dbReference type="EMBL" id="KAK3301766.1"/>
    </source>
</evidence>
<feature type="region of interest" description="Disordered" evidence="1">
    <location>
        <begin position="14"/>
        <end position="38"/>
    </location>
</feature>
<accession>A0AAJ0GKT5</accession>
<dbReference type="AlphaFoldDB" id="A0AAJ0GKT5"/>
<dbReference type="Proteomes" id="UP001273166">
    <property type="component" value="Unassembled WGS sequence"/>
</dbReference>
<sequence>MAGKWTFQVLSATTATGTGTGSGDNNSSSSNKGGSTSTTDFRLRVMLSEAVVLGTGGVVNLRFEGEAAFRLGREDGNMEGACGGSGVCNWALKEEDTPVVVRQRLVAVECVAGRCEED</sequence>
<organism evidence="2 3">
    <name type="scientific">Chaetomium strumarium</name>
    <dbReference type="NCBI Taxonomy" id="1170767"/>
    <lineage>
        <taxon>Eukaryota</taxon>
        <taxon>Fungi</taxon>
        <taxon>Dikarya</taxon>
        <taxon>Ascomycota</taxon>
        <taxon>Pezizomycotina</taxon>
        <taxon>Sordariomycetes</taxon>
        <taxon>Sordariomycetidae</taxon>
        <taxon>Sordariales</taxon>
        <taxon>Chaetomiaceae</taxon>
        <taxon>Chaetomium</taxon>
    </lineage>
</organism>
<name>A0AAJ0GKT5_9PEZI</name>
<evidence type="ECO:0000313" key="3">
    <source>
        <dbReference type="Proteomes" id="UP001273166"/>
    </source>
</evidence>
<dbReference type="GeneID" id="87888922"/>
<dbReference type="RefSeq" id="XP_062717546.1">
    <property type="nucleotide sequence ID" value="XM_062870093.1"/>
</dbReference>